<comment type="caution">
    <text evidence="2">The sequence shown here is derived from an EMBL/GenBank/DDBJ whole genome shotgun (WGS) entry which is preliminary data.</text>
</comment>
<feature type="non-terminal residue" evidence="2">
    <location>
        <position position="1"/>
    </location>
</feature>
<organism evidence="2 3">
    <name type="scientific">Saguinus oedipus</name>
    <name type="common">Cotton-top tamarin</name>
    <name type="synonym">Oedipomidas oedipus</name>
    <dbReference type="NCBI Taxonomy" id="9490"/>
    <lineage>
        <taxon>Eukaryota</taxon>
        <taxon>Metazoa</taxon>
        <taxon>Chordata</taxon>
        <taxon>Craniata</taxon>
        <taxon>Vertebrata</taxon>
        <taxon>Euteleostomi</taxon>
        <taxon>Mammalia</taxon>
        <taxon>Eutheria</taxon>
        <taxon>Euarchontoglires</taxon>
        <taxon>Primates</taxon>
        <taxon>Haplorrhini</taxon>
        <taxon>Platyrrhini</taxon>
        <taxon>Cebidae</taxon>
        <taxon>Callitrichinae</taxon>
        <taxon>Saguinus</taxon>
    </lineage>
</organism>
<accession>A0ABQ9U4K0</accession>
<dbReference type="Proteomes" id="UP001266305">
    <property type="component" value="Unassembled WGS sequence"/>
</dbReference>
<feature type="compositionally biased region" description="Polar residues" evidence="1">
    <location>
        <begin position="12"/>
        <end position="28"/>
    </location>
</feature>
<proteinExistence type="predicted"/>
<feature type="non-terminal residue" evidence="2">
    <location>
        <position position="66"/>
    </location>
</feature>
<reference evidence="2 3" key="1">
    <citation type="submission" date="2023-05" db="EMBL/GenBank/DDBJ databases">
        <title>B98-5 Cell Line De Novo Hybrid Assembly: An Optical Mapping Approach.</title>
        <authorList>
            <person name="Kananen K."/>
            <person name="Auerbach J.A."/>
            <person name="Kautto E."/>
            <person name="Blachly J.S."/>
        </authorList>
    </citation>
    <scope>NUCLEOTIDE SEQUENCE [LARGE SCALE GENOMIC DNA]</scope>
    <source>
        <strain evidence="2">B95-8</strain>
        <tissue evidence="2">Cell line</tissue>
    </source>
</reference>
<evidence type="ECO:0000313" key="3">
    <source>
        <dbReference type="Proteomes" id="UP001266305"/>
    </source>
</evidence>
<dbReference type="EMBL" id="JASSZA010000016">
    <property type="protein sequence ID" value="KAK2091710.1"/>
    <property type="molecule type" value="Genomic_DNA"/>
</dbReference>
<sequence>SAHAPAPPLAKSAQTQAGGSRPNTTQLQAAAPPVAQCSTSTVLPTQLAQSGLDCKNSGNMGAPYFP</sequence>
<evidence type="ECO:0000313" key="2">
    <source>
        <dbReference type="EMBL" id="KAK2091710.1"/>
    </source>
</evidence>
<evidence type="ECO:0000256" key="1">
    <source>
        <dbReference type="SAM" id="MobiDB-lite"/>
    </source>
</evidence>
<keyword evidence="3" id="KW-1185">Reference proteome</keyword>
<protein>
    <submittedName>
        <fullName evidence="2">Uncharacterized protein</fullName>
    </submittedName>
</protein>
<feature type="region of interest" description="Disordered" evidence="1">
    <location>
        <begin position="1"/>
        <end position="32"/>
    </location>
</feature>
<name>A0ABQ9U4K0_SAGOE</name>
<gene>
    <name evidence="2" type="ORF">P7K49_030994</name>
</gene>